<keyword evidence="3" id="KW-1185">Reference proteome</keyword>
<protein>
    <submittedName>
        <fullName evidence="2">Alpha/beta hydrolase</fullName>
    </submittedName>
</protein>
<comment type="caution">
    <text evidence="2">The sequence shown here is derived from an EMBL/GenBank/DDBJ whole genome shotgun (WGS) entry which is preliminary data.</text>
</comment>
<feature type="domain" description="DUF1023" evidence="1">
    <location>
        <begin position="51"/>
        <end position="172"/>
    </location>
</feature>
<dbReference type="Proteomes" id="UP001331936">
    <property type="component" value="Unassembled WGS sequence"/>
</dbReference>
<dbReference type="RefSeq" id="WP_330154027.1">
    <property type="nucleotide sequence ID" value="NZ_JAUZMZ010000170.1"/>
</dbReference>
<evidence type="ECO:0000313" key="2">
    <source>
        <dbReference type="EMBL" id="MEE2034664.1"/>
    </source>
</evidence>
<proteinExistence type="predicted"/>
<dbReference type="EMBL" id="JAUZMZ010000170">
    <property type="protein sequence ID" value="MEE2034664.1"/>
    <property type="molecule type" value="Genomic_DNA"/>
</dbReference>
<name>A0ABU7JYP0_9NOCA</name>
<dbReference type="GO" id="GO:0016787">
    <property type="term" value="F:hydrolase activity"/>
    <property type="evidence" value="ECO:0007669"/>
    <property type="project" value="UniProtKB-KW"/>
</dbReference>
<feature type="non-terminal residue" evidence="2">
    <location>
        <position position="1"/>
    </location>
</feature>
<reference evidence="2 3" key="1">
    <citation type="submission" date="2023-08" db="EMBL/GenBank/DDBJ databases">
        <authorList>
            <person name="Girao M."/>
            <person name="Carvalho M.F."/>
        </authorList>
    </citation>
    <scope>NUCLEOTIDE SEQUENCE [LARGE SCALE GENOMIC DNA]</scope>
    <source>
        <strain evidence="2 3">CC-R104</strain>
    </source>
</reference>
<dbReference type="Pfam" id="PF06259">
    <property type="entry name" value="Abhydrolase_8"/>
    <property type="match status" value="1"/>
</dbReference>
<gene>
    <name evidence="2" type="ORF">Q8814_21550</name>
</gene>
<keyword evidence="2" id="KW-0378">Hydrolase</keyword>
<evidence type="ECO:0000259" key="1">
    <source>
        <dbReference type="Pfam" id="PF06259"/>
    </source>
</evidence>
<accession>A0ABU7JYP0</accession>
<evidence type="ECO:0000313" key="3">
    <source>
        <dbReference type="Proteomes" id="UP001331936"/>
    </source>
</evidence>
<dbReference type="InterPro" id="IPR010427">
    <property type="entry name" value="DUF1023"/>
</dbReference>
<sequence>ELDGNVLGGLLSNADAGLEQTSNKLAALDAIDATLARGDRRLLTLDLSGREAMAAVAVGDLDTADHVAVYTPGAGSTVQGNLPGYDAQLSALRDETRRQLEMAGREDETVAAVTWLNYQAPHWGWGLAFTERSPVSDLAATQAAPRLSVFFDGLGAFRTDTPHVTAVGHSYDIASLGLPSGAAYLVEAAGDYVADAGTFGGDPSFLDGLTRLSTDAGLDAAGNSRTGSTGHSAYLDPGSMSSYNIAGVVAGTAERSAR</sequence>
<organism evidence="2 3">
    <name type="scientific">Rhodococcus chondri</name>
    <dbReference type="NCBI Taxonomy" id="3065941"/>
    <lineage>
        <taxon>Bacteria</taxon>
        <taxon>Bacillati</taxon>
        <taxon>Actinomycetota</taxon>
        <taxon>Actinomycetes</taxon>
        <taxon>Mycobacteriales</taxon>
        <taxon>Nocardiaceae</taxon>
        <taxon>Rhodococcus</taxon>
    </lineage>
</organism>